<keyword evidence="2" id="KW-1185">Reference proteome</keyword>
<name>J8ZSS5_EDHAE</name>
<dbReference type="InParanoid" id="J8ZSS5"/>
<accession>J8ZSS5</accession>
<reference evidence="1 2" key="1">
    <citation type="submission" date="2011-08" db="EMBL/GenBank/DDBJ databases">
        <authorList>
            <person name="Liu Z.J."/>
            <person name="Shi F.L."/>
            <person name="Lu J.Q."/>
            <person name="Li M."/>
            <person name="Wang Z.L."/>
        </authorList>
    </citation>
    <scope>NUCLEOTIDE SEQUENCE [LARGE SCALE GENOMIC DNA]</scope>
    <source>
        <strain evidence="1 2">USNM 41457</strain>
    </source>
</reference>
<evidence type="ECO:0000313" key="2">
    <source>
        <dbReference type="Proteomes" id="UP000003163"/>
    </source>
</evidence>
<reference evidence="2" key="2">
    <citation type="submission" date="2015-07" db="EMBL/GenBank/DDBJ databases">
        <title>Contrasting host-pathogen interactions and genome evolution in two generalist and specialist microsporidian pathogens of mosquitoes.</title>
        <authorList>
            <consortium name="The Broad Institute Genomics Platform"/>
            <consortium name="The Broad Institute Genome Sequencing Center for Infectious Disease"/>
            <person name="Cuomo C.A."/>
            <person name="Sanscrainte N.D."/>
            <person name="Goldberg J.M."/>
            <person name="Heiman D."/>
            <person name="Young S."/>
            <person name="Zeng Q."/>
            <person name="Becnel J.J."/>
            <person name="Birren B.W."/>
        </authorList>
    </citation>
    <scope>NUCLEOTIDE SEQUENCE [LARGE SCALE GENOMIC DNA]</scope>
    <source>
        <strain evidence="2">USNM 41457</strain>
    </source>
</reference>
<evidence type="ECO:0000313" key="1">
    <source>
        <dbReference type="EMBL" id="EJW02718.1"/>
    </source>
</evidence>
<comment type="caution">
    <text evidence="1">The sequence shown here is derived from an EMBL/GenBank/DDBJ whole genome shotgun (WGS) entry which is preliminary data.</text>
</comment>
<dbReference type="EMBL" id="AFBI03000059">
    <property type="protein sequence ID" value="EJW02718.1"/>
    <property type="molecule type" value="Genomic_DNA"/>
</dbReference>
<dbReference type="VEuPathDB" id="MicrosporidiaDB:EDEG_02902"/>
<sequence length="106" mass="11955">MNNTQHKKGSAVVDFRLQSWEATGLGKITVKRLTIYFGIVYGRPTYGFTPNKFASWLQAHGFSFILFVLHLKLVSSEGVDSHLNLYGNMSIKKNSTFTNPNMVKIV</sequence>
<proteinExistence type="predicted"/>
<gene>
    <name evidence="1" type="ORF">EDEG_02902</name>
</gene>
<dbReference type="HOGENOM" id="CLU_2223243_0_0_1"/>
<dbReference type="AlphaFoldDB" id="J8ZSS5"/>
<dbReference type="Proteomes" id="UP000003163">
    <property type="component" value="Unassembled WGS sequence"/>
</dbReference>
<organism evidence="1 2">
    <name type="scientific">Edhazardia aedis (strain USNM 41457)</name>
    <name type="common">Microsporidian parasite</name>
    <dbReference type="NCBI Taxonomy" id="1003232"/>
    <lineage>
        <taxon>Eukaryota</taxon>
        <taxon>Fungi</taxon>
        <taxon>Fungi incertae sedis</taxon>
        <taxon>Microsporidia</taxon>
        <taxon>Edhazardia</taxon>
    </lineage>
</organism>
<protein>
    <submittedName>
        <fullName evidence="1">Uncharacterized protein</fullName>
    </submittedName>
</protein>